<dbReference type="InterPro" id="IPR026838">
    <property type="entry name" value="YheC/D"/>
</dbReference>
<name>A0A919XVZ7_9BACL</name>
<evidence type="ECO:0000313" key="1">
    <source>
        <dbReference type="EMBL" id="GIO40127.1"/>
    </source>
</evidence>
<evidence type="ECO:0008006" key="3">
    <source>
        <dbReference type="Google" id="ProtNLM"/>
    </source>
</evidence>
<comment type="caution">
    <text evidence="1">The sequence shown here is derived from an EMBL/GenBank/DDBJ whole genome shotgun (WGS) entry which is preliminary data.</text>
</comment>
<accession>A0A919XVZ7</accession>
<dbReference type="Pfam" id="PF14398">
    <property type="entry name" value="ATPgrasp_YheCD"/>
    <property type="match status" value="1"/>
</dbReference>
<protein>
    <recommendedName>
        <fullName evidence="3">Endospore coat-associated protein</fullName>
    </recommendedName>
</protein>
<dbReference type="Proteomes" id="UP000681162">
    <property type="component" value="Unassembled WGS sequence"/>
</dbReference>
<dbReference type="EMBL" id="BORR01000034">
    <property type="protein sequence ID" value="GIO40127.1"/>
    <property type="molecule type" value="Genomic_DNA"/>
</dbReference>
<sequence length="371" mass="43417">MNQVSSDQKPVVAVLTIEDKVEQFRGNRANFRDLLRTGRELDFPVYVLTVKDLKLSANRVKGYAYNPEEKEWKRQWFPLPQVIYNRIPQREDEKRPSVRKKIAACLKHADIHLFNPYFFNKWVLFDWLKKNHSTRTLVPRTRRLRSSQSLEEMLLQYRSLYLKPESGKAGKGIMLLQIDENETKPYRLTIQGVKQRNIVYRTGKLTLLWKRIKRETEKTPYIVQQAIELASYNGRQFDLRTLVQKNGKGTWLVTGIGARLAGYHRITTHVPQGGSVEEPEKLLIPSFGQETTGYLMNRLKSSAVLIAKQIEKASRNQLGEMSMDLGIDTEGKIWFFEANAKPMKFDEPHIRKKSLERVFQYSHYLFRQGKL</sequence>
<gene>
    <name evidence="1" type="ORF">J41TS12_49880</name>
</gene>
<reference evidence="1 2" key="1">
    <citation type="submission" date="2021-03" db="EMBL/GenBank/DDBJ databases">
        <title>Antimicrobial resistance genes in bacteria isolated from Japanese honey, and their potential for conferring macrolide and lincosamide resistance in the American foulbrood pathogen Paenibacillus larvae.</title>
        <authorList>
            <person name="Okamoto M."/>
            <person name="Kumagai M."/>
            <person name="Kanamori H."/>
            <person name="Takamatsu D."/>
        </authorList>
    </citation>
    <scope>NUCLEOTIDE SEQUENCE [LARGE SCALE GENOMIC DNA]</scope>
    <source>
        <strain evidence="1 2">J41TS12</strain>
    </source>
</reference>
<evidence type="ECO:0000313" key="2">
    <source>
        <dbReference type="Proteomes" id="UP000681162"/>
    </source>
</evidence>
<dbReference type="AlphaFoldDB" id="A0A919XVZ7"/>
<proteinExistence type="predicted"/>
<dbReference type="SUPFAM" id="SSF56059">
    <property type="entry name" value="Glutathione synthetase ATP-binding domain-like"/>
    <property type="match status" value="1"/>
</dbReference>
<dbReference type="RefSeq" id="WP_212944206.1">
    <property type="nucleotide sequence ID" value="NZ_BORR01000034.1"/>
</dbReference>
<organism evidence="1 2">
    <name type="scientific">Paenibacillus antibioticophila</name>
    <dbReference type="NCBI Taxonomy" id="1274374"/>
    <lineage>
        <taxon>Bacteria</taxon>
        <taxon>Bacillati</taxon>
        <taxon>Bacillota</taxon>
        <taxon>Bacilli</taxon>
        <taxon>Bacillales</taxon>
        <taxon>Paenibacillaceae</taxon>
        <taxon>Paenibacillus</taxon>
    </lineage>
</organism>
<keyword evidence="2" id="KW-1185">Reference proteome</keyword>